<feature type="transmembrane region" description="Helical" evidence="1">
    <location>
        <begin position="20"/>
        <end position="40"/>
    </location>
</feature>
<evidence type="ECO:0000313" key="2">
    <source>
        <dbReference type="EMBL" id="KAE8164892.1"/>
    </source>
</evidence>
<dbReference type="Proteomes" id="UP000326950">
    <property type="component" value="Unassembled WGS sequence"/>
</dbReference>
<organism evidence="2 3">
    <name type="scientific">Aspergillus tamarii</name>
    <dbReference type="NCBI Taxonomy" id="41984"/>
    <lineage>
        <taxon>Eukaryota</taxon>
        <taxon>Fungi</taxon>
        <taxon>Dikarya</taxon>
        <taxon>Ascomycota</taxon>
        <taxon>Pezizomycotina</taxon>
        <taxon>Eurotiomycetes</taxon>
        <taxon>Eurotiomycetidae</taxon>
        <taxon>Eurotiales</taxon>
        <taxon>Aspergillaceae</taxon>
        <taxon>Aspergillus</taxon>
        <taxon>Aspergillus subgen. Circumdati</taxon>
    </lineage>
</organism>
<keyword evidence="3" id="KW-1185">Reference proteome</keyword>
<protein>
    <submittedName>
        <fullName evidence="2">Uncharacterized protein</fullName>
    </submittedName>
</protein>
<keyword evidence="1" id="KW-0812">Transmembrane</keyword>
<name>A0A5N6V1S0_ASPTM</name>
<sequence>MGRQKLKWHHGKCQATDNLINNTLLFCIGFMLLVLCLYMSHFGIMAVIQWTECCRHGWPITPDGLHFAA</sequence>
<keyword evidence="1" id="KW-0472">Membrane</keyword>
<reference evidence="2 3" key="1">
    <citation type="submission" date="2019-04" db="EMBL/GenBank/DDBJ databases">
        <title>Friends and foes A comparative genomics study of 23 Aspergillus species from section Flavi.</title>
        <authorList>
            <consortium name="DOE Joint Genome Institute"/>
            <person name="Kjaerbolling I."/>
            <person name="Vesth T."/>
            <person name="Frisvad J.C."/>
            <person name="Nybo J.L."/>
            <person name="Theobald S."/>
            <person name="Kildgaard S."/>
            <person name="Isbrandt T."/>
            <person name="Kuo A."/>
            <person name="Sato A."/>
            <person name="Lyhne E.K."/>
            <person name="Kogle M.E."/>
            <person name="Wiebenga A."/>
            <person name="Kun R.S."/>
            <person name="Lubbers R.J."/>
            <person name="Makela M.R."/>
            <person name="Barry K."/>
            <person name="Chovatia M."/>
            <person name="Clum A."/>
            <person name="Daum C."/>
            <person name="Haridas S."/>
            <person name="He G."/>
            <person name="LaButti K."/>
            <person name="Lipzen A."/>
            <person name="Mondo S."/>
            <person name="Riley R."/>
            <person name="Salamov A."/>
            <person name="Simmons B.A."/>
            <person name="Magnuson J.K."/>
            <person name="Henrissat B."/>
            <person name="Mortensen U.H."/>
            <person name="Larsen T.O."/>
            <person name="Devries R.P."/>
            <person name="Grigoriev I.V."/>
            <person name="Machida M."/>
            <person name="Baker S.E."/>
            <person name="Andersen M.R."/>
        </authorList>
    </citation>
    <scope>NUCLEOTIDE SEQUENCE [LARGE SCALE GENOMIC DNA]</scope>
    <source>
        <strain evidence="2 3">CBS 117626</strain>
    </source>
</reference>
<accession>A0A5N6V1S0</accession>
<keyword evidence="1" id="KW-1133">Transmembrane helix</keyword>
<gene>
    <name evidence="2" type="ORF">BDV40DRAFT_259469</name>
</gene>
<dbReference type="EMBL" id="ML738604">
    <property type="protein sequence ID" value="KAE8164892.1"/>
    <property type="molecule type" value="Genomic_DNA"/>
</dbReference>
<evidence type="ECO:0000313" key="3">
    <source>
        <dbReference type="Proteomes" id="UP000326950"/>
    </source>
</evidence>
<dbReference type="AlphaFoldDB" id="A0A5N6V1S0"/>
<evidence type="ECO:0000256" key="1">
    <source>
        <dbReference type="SAM" id="Phobius"/>
    </source>
</evidence>
<feature type="non-terminal residue" evidence="2">
    <location>
        <position position="1"/>
    </location>
</feature>
<proteinExistence type="predicted"/>